<reference evidence="1" key="1">
    <citation type="submission" date="2020-09" db="EMBL/GenBank/DDBJ databases">
        <title>Secondary metabolite and genome analysis of marine Streptomyces chumphonensis KK1-2T.</title>
        <authorList>
            <person name="Phongsopitanun W."/>
            <person name="Kanchanasin P."/>
            <person name="Pittayakhajonwut P."/>
            <person name="Suwanborirux K."/>
            <person name="Tanasupawat S."/>
        </authorList>
    </citation>
    <scope>NUCLEOTIDE SEQUENCE</scope>
    <source>
        <strain evidence="1">KK1-2</strain>
    </source>
</reference>
<protein>
    <submittedName>
        <fullName evidence="1">Uncharacterized protein</fullName>
    </submittedName>
</protein>
<keyword evidence="2" id="KW-1185">Reference proteome</keyword>
<evidence type="ECO:0000313" key="1">
    <source>
        <dbReference type="EMBL" id="MBD3934873.1"/>
    </source>
</evidence>
<organism evidence="1 2">
    <name type="scientific">Streptomyces chumphonensis</name>
    <dbReference type="NCBI Taxonomy" id="1214925"/>
    <lineage>
        <taxon>Bacteria</taxon>
        <taxon>Bacillati</taxon>
        <taxon>Actinomycetota</taxon>
        <taxon>Actinomycetes</taxon>
        <taxon>Kitasatosporales</taxon>
        <taxon>Streptomycetaceae</taxon>
        <taxon>Streptomyces</taxon>
    </lineage>
</organism>
<comment type="caution">
    <text evidence="1">The sequence shown here is derived from an EMBL/GenBank/DDBJ whole genome shotgun (WGS) entry which is preliminary data.</text>
</comment>
<accession>A0A927ID96</accession>
<dbReference type="RefSeq" id="WP_191212168.1">
    <property type="nucleotide sequence ID" value="NZ_BAABKL010000005.1"/>
</dbReference>
<proteinExistence type="predicted"/>
<dbReference type="Proteomes" id="UP000632289">
    <property type="component" value="Unassembled WGS sequence"/>
</dbReference>
<dbReference type="EMBL" id="JACXYU010000021">
    <property type="protein sequence ID" value="MBD3934873.1"/>
    <property type="molecule type" value="Genomic_DNA"/>
</dbReference>
<evidence type="ECO:0000313" key="2">
    <source>
        <dbReference type="Proteomes" id="UP000632289"/>
    </source>
</evidence>
<dbReference type="AlphaFoldDB" id="A0A927ID96"/>
<name>A0A927ID96_9ACTN</name>
<sequence>MGEITQATWRTYVHGQEVELPATIDGIRASLPQESRAEFDAEIGQVPAAQLQQVLGRWALRTHPGAAAATEDAFRQLETGTFTDGVPLDDDGSDQAGAA</sequence>
<gene>
    <name evidence="1" type="ORF">IF129_25340</name>
</gene>